<evidence type="ECO:0000256" key="4">
    <source>
        <dbReference type="ARBA" id="ARBA00013858"/>
    </source>
</evidence>
<dbReference type="GO" id="GO:0006777">
    <property type="term" value="P:Mo-molybdopterin cofactor biosynthetic process"/>
    <property type="evidence" value="ECO:0007669"/>
    <property type="project" value="UniProtKB-KW"/>
</dbReference>
<evidence type="ECO:0000256" key="5">
    <source>
        <dbReference type="ARBA" id="ARBA00022679"/>
    </source>
</evidence>
<dbReference type="AlphaFoldDB" id="A0A1M7F4M9"/>
<evidence type="ECO:0000256" key="7">
    <source>
        <dbReference type="ARBA" id="ARBA00026066"/>
    </source>
</evidence>
<dbReference type="FunFam" id="3.90.1170.40:FF:000003">
    <property type="entry name" value="Molybdopterin converting factor subunit 2"/>
    <property type="match status" value="1"/>
</dbReference>
<gene>
    <name evidence="13" type="ORF">SAMN02745189_01331</name>
</gene>
<evidence type="ECO:0000256" key="10">
    <source>
        <dbReference type="ARBA" id="ARBA00030781"/>
    </source>
</evidence>
<evidence type="ECO:0000256" key="6">
    <source>
        <dbReference type="ARBA" id="ARBA00023150"/>
    </source>
</evidence>
<comment type="similarity">
    <text evidence="2">Belongs to the MoaE family.</text>
</comment>
<evidence type="ECO:0000256" key="11">
    <source>
        <dbReference type="ARBA" id="ARBA00032474"/>
    </source>
</evidence>
<dbReference type="OrthoDB" id="9803224at2"/>
<evidence type="ECO:0000256" key="12">
    <source>
        <dbReference type="ARBA" id="ARBA00049878"/>
    </source>
</evidence>
<protein>
    <recommendedName>
        <fullName evidence="4">Molybdopterin synthase catalytic subunit</fullName>
        <ecNumber evidence="3">2.8.1.12</ecNumber>
    </recommendedName>
    <alternativeName>
        <fullName evidence="10">MPT synthase subunit 2</fullName>
    </alternativeName>
    <alternativeName>
        <fullName evidence="8">Molybdenum cofactor biosynthesis protein E</fullName>
    </alternativeName>
    <alternativeName>
        <fullName evidence="9">Molybdopterin-converting factor large subunit</fullName>
    </alternativeName>
    <alternativeName>
        <fullName evidence="11">Molybdopterin-converting factor subunit 2</fullName>
    </alternativeName>
</protein>
<keyword evidence="14" id="KW-1185">Reference proteome</keyword>
<comment type="pathway">
    <text evidence="1">Cofactor biosynthesis; molybdopterin biosynthesis.</text>
</comment>
<keyword evidence="6" id="KW-0501">Molybdenum cofactor biosynthesis</keyword>
<dbReference type="Pfam" id="PF02391">
    <property type="entry name" value="MoaE"/>
    <property type="match status" value="1"/>
</dbReference>
<evidence type="ECO:0000313" key="14">
    <source>
        <dbReference type="Proteomes" id="UP000184206"/>
    </source>
</evidence>
<dbReference type="STRING" id="1123231.SAMN02745189_01331"/>
<dbReference type="InterPro" id="IPR003448">
    <property type="entry name" value="Mopterin_biosynth_MoaE"/>
</dbReference>
<evidence type="ECO:0000256" key="9">
    <source>
        <dbReference type="ARBA" id="ARBA00030407"/>
    </source>
</evidence>
<comment type="subunit">
    <text evidence="7">Heterotetramer of 2 MoaD subunits and 2 MoaE subunits. Also stable as homodimer. The enzyme changes between these two forms during catalysis.</text>
</comment>
<reference evidence="13 14" key="1">
    <citation type="submission" date="2016-11" db="EMBL/GenBank/DDBJ databases">
        <authorList>
            <person name="Jaros S."/>
            <person name="Januszkiewicz K."/>
            <person name="Wedrychowicz H."/>
        </authorList>
    </citation>
    <scope>NUCLEOTIDE SEQUENCE [LARGE SCALE GENOMIC DNA]</scope>
    <source>
        <strain evidence="13 14">DSM 16010</strain>
    </source>
</reference>
<dbReference type="EC" id="2.8.1.12" evidence="3"/>
<name>A0A1M7F4M9_9BACL</name>
<proteinExistence type="inferred from homology"/>
<dbReference type="PANTHER" id="PTHR23404">
    <property type="entry name" value="MOLYBDOPTERIN SYNTHASE RELATED"/>
    <property type="match status" value="1"/>
</dbReference>
<accession>A0A1M7F4M9</accession>
<sequence length="149" mass="17138">MKQFEVVEVPLEPTAYHEFVLNEKQGAICTFTGHVREWTKGTQTIYLEYEAYIPMAEKMLAQIGDEISERWPGVLTSIGHRIGKLDISDIAVVIATSSPHRADSYRANEYAVERLKEIVPIWKKEIWSDGEEWIGDSRHYHSSVKENES</sequence>
<dbReference type="GO" id="GO:0030366">
    <property type="term" value="F:molybdopterin synthase activity"/>
    <property type="evidence" value="ECO:0007669"/>
    <property type="project" value="UniProtKB-EC"/>
</dbReference>
<dbReference type="EMBL" id="FRCF01000004">
    <property type="protein sequence ID" value="SHL98955.1"/>
    <property type="molecule type" value="Genomic_DNA"/>
</dbReference>
<dbReference type="InterPro" id="IPR036563">
    <property type="entry name" value="MoaE_sf"/>
</dbReference>
<evidence type="ECO:0000256" key="8">
    <source>
        <dbReference type="ARBA" id="ARBA00029745"/>
    </source>
</evidence>
<evidence type="ECO:0000313" key="13">
    <source>
        <dbReference type="EMBL" id="SHL98955.1"/>
    </source>
</evidence>
<evidence type="ECO:0000256" key="1">
    <source>
        <dbReference type="ARBA" id="ARBA00005046"/>
    </source>
</evidence>
<dbReference type="CDD" id="cd00756">
    <property type="entry name" value="MoaE"/>
    <property type="match status" value="1"/>
</dbReference>
<dbReference type="Proteomes" id="UP000184206">
    <property type="component" value="Unassembled WGS sequence"/>
</dbReference>
<evidence type="ECO:0000256" key="2">
    <source>
        <dbReference type="ARBA" id="ARBA00005426"/>
    </source>
</evidence>
<keyword evidence="5" id="KW-0808">Transferase</keyword>
<dbReference type="Gene3D" id="3.90.1170.40">
    <property type="entry name" value="Molybdopterin biosynthesis MoaE subunit"/>
    <property type="match status" value="1"/>
</dbReference>
<dbReference type="RefSeq" id="WP_072709636.1">
    <property type="nucleotide sequence ID" value="NZ_FRCF01000004.1"/>
</dbReference>
<evidence type="ECO:0000256" key="3">
    <source>
        <dbReference type="ARBA" id="ARBA00011950"/>
    </source>
</evidence>
<organism evidence="13 14">
    <name type="scientific">Lacicoccus alkaliphilus DSM 16010</name>
    <dbReference type="NCBI Taxonomy" id="1123231"/>
    <lineage>
        <taxon>Bacteria</taxon>
        <taxon>Bacillati</taxon>
        <taxon>Bacillota</taxon>
        <taxon>Bacilli</taxon>
        <taxon>Bacillales</taxon>
        <taxon>Salinicoccaceae</taxon>
        <taxon>Lacicoccus</taxon>
    </lineage>
</organism>
<dbReference type="SUPFAM" id="SSF54690">
    <property type="entry name" value="Molybdopterin synthase subunit MoaE"/>
    <property type="match status" value="1"/>
</dbReference>
<comment type="catalytic activity">
    <reaction evidence="12">
        <text>2 [molybdopterin-synthase sulfur-carrier protein]-C-terminal-Gly-aminoethanethioate + cyclic pyranopterin phosphate + H2O = molybdopterin + 2 [molybdopterin-synthase sulfur-carrier protein]-C-terminal Gly-Gly + 2 H(+)</text>
        <dbReference type="Rhea" id="RHEA:26333"/>
        <dbReference type="Rhea" id="RHEA-COMP:12202"/>
        <dbReference type="Rhea" id="RHEA-COMP:19907"/>
        <dbReference type="ChEBI" id="CHEBI:15377"/>
        <dbReference type="ChEBI" id="CHEBI:15378"/>
        <dbReference type="ChEBI" id="CHEBI:58698"/>
        <dbReference type="ChEBI" id="CHEBI:59648"/>
        <dbReference type="ChEBI" id="CHEBI:90778"/>
        <dbReference type="ChEBI" id="CHEBI:232372"/>
        <dbReference type="EC" id="2.8.1.12"/>
    </reaction>
</comment>